<evidence type="ECO:0000256" key="15">
    <source>
        <dbReference type="ARBA" id="ARBA00049902"/>
    </source>
</evidence>
<comment type="subcellular location">
    <subcellularLocation>
        <location evidence="1">Membrane</location>
        <topology evidence="1">Multi-pass membrane protein</topology>
    </subcellularLocation>
</comment>
<evidence type="ECO:0000256" key="7">
    <source>
        <dbReference type="ARBA" id="ARBA00022989"/>
    </source>
</evidence>
<dbReference type="PROSITE" id="PS00428">
    <property type="entry name" value="FTSW_RODA_SPOVE"/>
    <property type="match status" value="1"/>
</dbReference>
<evidence type="ECO:0000256" key="13">
    <source>
        <dbReference type="ARBA" id="ARBA00041418"/>
    </source>
</evidence>
<evidence type="ECO:0000256" key="3">
    <source>
        <dbReference type="ARBA" id="ARBA00022679"/>
    </source>
</evidence>
<feature type="transmembrane region" description="Helical" evidence="17">
    <location>
        <begin position="164"/>
        <end position="197"/>
    </location>
</feature>
<dbReference type="InterPro" id="IPR018365">
    <property type="entry name" value="Cell_cycle_FtsW-rel_CS"/>
</dbReference>
<proteinExistence type="inferred from homology"/>
<evidence type="ECO:0000256" key="4">
    <source>
        <dbReference type="ARBA" id="ARBA00022692"/>
    </source>
</evidence>
<keyword evidence="7 17" id="KW-1133">Transmembrane helix</keyword>
<dbReference type="PANTHER" id="PTHR30474">
    <property type="entry name" value="CELL CYCLE PROTEIN"/>
    <property type="match status" value="1"/>
</dbReference>
<evidence type="ECO:0000256" key="9">
    <source>
        <dbReference type="ARBA" id="ARBA00032370"/>
    </source>
</evidence>
<evidence type="ECO:0000256" key="1">
    <source>
        <dbReference type="ARBA" id="ARBA00004141"/>
    </source>
</evidence>
<comment type="function">
    <text evidence="16">Peptidoglycan polymerase that is essential for cell division.</text>
</comment>
<dbReference type="EMBL" id="JAZAQF010000012">
    <property type="protein sequence ID" value="MFG3816447.1"/>
    <property type="molecule type" value="Genomic_DNA"/>
</dbReference>
<protein>
    <recommendedName>
        <fullName evidence="12">Probable peptidoglycan glycosyltransferase FtsW</fullName>
        <ecNumber evidence="14">2.4.99.28</ecNumber>
    </recommendedName>
    <alternativeName>
        <fullName evidence="13">Cell division protein FtsW</fullName>
    </alternativeName>
    <alternativeName>
        <fullName evidence="10">Cell wall polymerase</fullName>
    </alternativeName>
    <alternativeName>
        <fullName evidence="9">Peptidoglycan polymerase</fullName>
    </alternativeName>
</protein>
<gene>
    <name evidence="18" type="ORF">VPK24_02270</name>
</gene>
<evidence type="ECO:0000313" key="19">
    <source>
        <dbReference type="Proteomes" id="UP001604335"/>
    </source>
</evidence>
<dbReference type="EC" id="2.4.99.28" evidence="14"/>
<dbReference type="InterPro" id="IPR001182">
    <property type="entry name" value="FtsW/RodA"/>
</dbReference>
<feature type="transmembrane region" description="Helical" evidence="17">
    <location>
        <begin position="203"/>
        <end position="224"/>
    </location>
</feature>
<evidence type="ECO:0000256" key="8">
    <source>
        <dbReference type="ARBA" id="ARBA00023136"/>
    </source>
</evidence>
<evidence type="ECO:0000256" key="14">
    <source>
        <dbReference type="ARBA" id="ARBA00044770"/>
    </source>
</evidence>
<reference evidence="19" key="1">
    <citation type="journal article" date="2024" name="Algal Res.">
        <title>Biochemical, toxicological and genomic investigation of a high-biomass producing Limnothrix strain isolated from Italian shallow drinking water reservoir.</title>
        <authorList>
            <person name="Simonazzi M."/>
            <person name="Shishido T.K."/>
            <person name="Delbaje E."/>
            <person name="Wahlsten M."/>
            <person name="Fewer D.P."/>
            <person name="Sivonen K."/>
            <person name="Pezzolesi L."/>
            <person name="Pistocchi R."/>
        </authorList>
    </citation>
    <scope>NUCLEOTIDE SEQUENCE [LARGE SCALE GENOMIC DNA]</scope>
    <source>
        <strain evidence="19">LRLZ20PSL1</strain>
    </source>
</reference>
<organism evidence="18 19">
    <name type="scientific">Limnothrix redekei LRLZ20PSL1</name>
    <dbReference type="NCBI Taxonomy" id="3112953"/>
    <lineage>
        <taxon>Bacteria</taxon>
        <taxon>Bacillati</taxon>
        <taxon>Cyanobacteriota</taxon>
        <taxon>Cyanophyceae</taxon>
        <taxon>Pseudanabaenales</taxon>
        <taxon>Pseudanabaenaceae</taxon>
        <taxon>Limnothrix</taxon>
    </lineage>
</organism>
<evidence type="ECO:0000256" key="10">
    <source>
        <dbReference type="ARBA" id="ARBA00033270"/>
    </source>
</evidence>
<keyword evidence="8 17" id="KW-0472">Membrane</keyword>
<keyword evidence="6" id="KW-0573">Peptidoglycan synthesis</keyword>
<evidence type="ECO:0000256" key="11">
    <source>
        <dbReference type="ARBA" id="ARBA00038053"/>
    </source>
</evidence>
<evidence type="ECO:0000256" key="16">
    <source>
        <dbReference type="ARBA" id="ARBA00049966"/>
    </source>
</evidence>
<evidence type="ECO:0000256" key="12">
    <source>
        <dbReference type="ARBA" id="ARBA00041185"/>
    </source>
</evidence>
<evidence type="ECO:0000256" key="6">
    <source>
        <dbReference type="ARBA" id="ARBA00022984"/>
    </source>
</evidence>
<accession>A0ABW7C5I3</accession>
<keyword evidence="5" id="KW-0133">Cell shape</keyword>
<feature type="transmembrane region" description="Helical" evidence="17">
    <location>
        <begin position="358"/>
        <end position="377"/>
    </location>
</feature>
<feature type="transmembrane region" description="Helical" evidence="17">
    <location>
        <begin position="96"/>
        <end position="116"/>
    </location>
</feature>
<name>A0ABW7C5I3_9CYAN</name>
<evidence type="ECO:0000256" key="2">
    <source>
        <dbReference type="ARBA" id="ARBA00022676"/>
    </source>
</evidence>
<keyword evidence="2" id="KW-0328">Glycosyltransferase</keyword>
<keyword evidence="4 17" id="KW-0812">Transmembrane</keyword>
<feature type="transmembrane region" description="Helical" evidence="17">
    <location>
        <begin position="283"/>
        <end position="310"/>
    </location>
</feature>
<dbReference type="Proteomes" id="UP001604335">
    <property type="component" value="Unassembled WGS sequence"/>
</dbReference>
<keyword evidence="19" id="KW-1185">Reference proteome</keyword>
<evidence type="ECO:0000313" key="18">
    <source>
        <dbReference type="EMBL" id="MFG3816447.1"/>
    </source>
</evidence>
<feature type="transmembrane region" description="Helical" evidence="17">
    <location>
        <begin position="33"/>
        <end position="52"/>
    </location>
</feature>
<keyword evidence="3" id="KW-0808">Transferase</keyword>
<feature type="transmembrane region" description="Helical" evidence="17">
    <location>
        <begin position="322"/>
        <end position="346"/>
    </location>
</feature>
<comment type="similarity">
    <text evidence="11">Belongs to the SEDS family. FtsW subfamily.</text>
</comment>
<evidence type="ECO:0000256" key="5">
    <source>
        <dbReference type="ARBA" id="ARBA00022960"/>
    </source>
</evidence>
<sequence length="399" mass="43556">MAQRRPLVWSDWLAQFRTSVGWSAVGWADEARWLRWLTFFWLFVGFLILLSASYASAEATEGDGWYYCKRQLLWIAAGLVGFQTAVSLPLRYVLAIAHWGLLVTLMLMWALLVPGLGRSANGAVRWIEIGILPIQPSELLKPFLVLQSARILGQWERLTDRHRWFWLGTIGAVLLGILLQPNLSTAAVCGMTVWLLALTAGLPYSYLLSAAGGGLILGLISISLRTYQQRRIASFLNPWDDPLGIGYQLVQSLLAIGSGGWWGTGFGLSQQKLASLPIQFTDFIFSVFAEEFGFVGSLLLLTLLVVYGALGLRVAANASDRSLRLVAVGAVLLLVGQALVNIGVATGVLPTTGLPFPLMSYGGSSIIASLFLAGLLIRVARESNAATVVPLDRRRPRRS</sequence>
<comment type="caution">
    <text evidence="18">The sequence shown here is derived from an EMBL/GenBank/DDBJ whole genome shotgun (WGS) entry which is preliminary data.</text>
</comment>
<dbReference type="PANTHER" id="PTHR30474:SF2">
    <property type="entry name" value="PEPTIDOGLYCAN GLYCOSYLTRANSFERASE FTSW-RELATED"/>
    <property type="match status" value="1"/>
</dbReference>
<dbReference type="Pfam" id="PF01098">
    <property type="entry name" value="FTSW_RODA_SPOVE"/>
    <property type="match status" value="1"/>
</dbReference>
<comment type="catalytic activity">
    <reaction evidence="15">
        <text>[GlcNAc-(1-&gt;4)-Mur2Ac(oyl-L-Ala-gamma-D-Glu-L-Lys-D-Ala-D-Ala)](n)-di-trans,octa-cis-undecaprenyl diphosphate + beta-D-GlcNAc-(1-&gt;4)-Mur2Ac(oyl-L-Ala-gamma-D-Glu-L-Lys-D-Ala-D-Ala)-di-trans,octa-cis-undecaprenyl diphosphate = [GlcNAc-(1-&gt;4)-Mur2Ac(oyl-L-Ala-gamma-D-Glu-L-Lys-D-Ala-D-Ala)](n+1)-di-trans,octa-cis-undecaprenyl diphosphate + di-trans,octa-cis-undecaprenyl diphosphate + H(+)</text>
        <dbReference type="Rhea" id="RHEA:23708"/>
        <dbReference type="Rhea" id="RHEA-COMP:9602"/>
        <dbReference type="Rhea" id="RHEA-COMP:9603"/>
        <dbReference type="ChEBI" id="CHEBI:15378"/>
        <dbReference type="ChEBI" id="CHEBI:58405"/>
        <dbReference type="ChEBI" id="CHEBI:60033"/>
        <dbReference type="ChEBI" id="CHEBI:78435"/>
        <dbReference type="EC" id="2.4.99.28"/>
    </reaction>
</comment>
<feature type="transmembrane region" description="Helical" evidence="17">
    <location>
        <begin position="245"/>
        <end position="263"/>
    </location>
</feature>
<evidence type="ECO:0000256" key="17">
    <source>
        <dbReference type="SAM" id="Phobius"/>
    </source>
</evidence>